<comment type="caution">
    <text evidence="3">The sequence shown here is derived from an EMBL/GenBank/DDBJ whole genome shotgun (WGS) entry which is preliminary data.</text>
</comment>
<dbReference type="AlphaFoldDB" id="A0A8K0FZA2"/>
<dbReference type="InterPro" id="IPR002634">
    <property type="entry name" value="BolA"/>
</dbReference>
<name>A0A8K0FZA2_IGNLU</name>
<evidence type="ECO:0000313" key="4">
    <source>
        <dbReference type="Proteomes" id="UP000801492"/>
    </source>
</evidence>
<sequence>MRQLVKNFIYLVSQRYSQRTFLKQTLPRFWYGSSNYNTATSEEQLRKILEKQFPQAKVIQVEDVSGGCGAMYNIYVETKDFKGLSIPKQHQAIYAALNEQIKQIHGLHVVTKVPP</sequence>
<comment type="similarity">
    <text evidence="1 2">Belongs to the BolA/IbaG family.</text>
</comment>
<proteinExistence type="inferred from homology"/>
<gene>
    <name evidence="3" type="ORF">ILUMI_23877</name>
</gene>
<dbReference type="InterPro" id="IPR036065">
    <property type="entry name" value="BolA-like_sf"/>
</dbReference>
<dbReference type="InterPro" id="IPR052275">
    <property type="entry name" value="Mt_Fe-S_assembly_factor"/>
</dbReference>
<dbReference type="Proteomes" id="UP000801492">
    <property type="component" value="Unassembled WGS sequence"/>
</dbReference>
<evidence type="ECO:0008006" key="5">
    <source>
        <dbReference type="Google" id="ProtNLM"/>
    </source>
</evidence>
<dbReference type="PANTHER" id="PTHR46188">
    <property type="entry name" value="BOLA-LIKE PROTEIN 3"/>
    <property type="match status" value="1"/>
</dbReference>
<evidence type="ECO:0000313" key="3">
    <source>
        <dbReference type="EMBL" id="KAF2882312.1"/>
    </source>
</evidence>
<organism evidence="3 4">
    <name type="scientific">Ignelater luminosus</name>
    <name type="common">Cucubano</name>
    <name type="synonym">Pyrophorus luminosus</name>
    <dbReference type="NCBI Taxonomy" id="2038154"/>
    <lineage>
        <taxon>Eukaryota</taxon>
        <taxon>Metazoa</taxon>
        <taxon>Ecdysozoa</taxon>
        <taxon>Arthropoda</taxon>
        <taxon>Hexapoda</taxon>
        <taxon>Insecta</taxon>
        <taxon>Pterygota</taxon>
        <taxon>Neoptera</taxon>
        <taxon>Endopterygota</taxon>
        <taxon>Coleoptera</taxon>
        <taxon>Polyphaga</taxon>
        <taxon>Elateriformia</taxon>
        <taxon>Elateroidea</taxon>
        <taxon>Elateridae</taxon>
        <taxon>Agrypninae</taxon>
        <taxon>Pyrophorini</taxon>
        <taxon>Ignelater</taxon>
    </lineage>
</organism>
<dbReference type="PANTHER" id="PTHR46188:SF1">
    <property type="entry name" value="BOLA-LIKE PROTEIN 3"/>
    <property type="match status" value="1"/>
</dbReference>
<protein>
    <recommendedName>
        <fullName evidence="5">BolA-like protein 3</fullName>
    </recommendedName>
</protein>
<dbReference type="EMBL" id="VTPC01090630">
    <property type="protein sequence ID" value="KAF2882312.1"/>
    <property type="molecule type" value="Genomic_DNA"/>
</dbReference>
<evidence type="ECO:0000256" key="2">
    <source>
        <dbReference type="RuleBase" id="RU003860"/>
    </source>
</evidence>
<evidence type="ECO:0000256" key="1">
    <source>
        <dbReference type="ARBA" id="ARBA00005578"/>
    </source>
</evidence>
<keyword evidence="4" id="KW-1185">Reference proteome</keyword>
<dbReference type="Pfam" id="PF01722">
    <property type="entry name" value="BolA"/>
    <property type="match status" value="1"/>
</dbReference>
<accession>A0A8K0FZA2</accession>
<dbReference type="Gene3D" id="3.30.300.90">
    <property type="entry name" value="BolA-like"/>
    <property type="match status" value="1"/>
</dbReference>
<dbReference type="OrthoDB" id="203381at2759"/>
<reference evidence="3" key="1">
    <citation type="submission" date="2019-08" db="EMBL/GenBank/DDBJ databases">
        <title>The genome of the North American firefly Photinus pyralis.</title>
        <authorList>
            <consortium name="Photinus pyralis genome working group"/>
            <person name="Fallon T.R."/>
            <person name="Sander Lower S.E."/>
            <person name="Weng J.-K."/>
        </authorList>
    </citation>
    <scope>NUCLEOTIDE SEQUENCE</scope>
    <source>
        <strain evidence="3">TRF0915ILg1</strain>
        <tissue evidence="3">Whole body</tissue>
    </source>
</reference>
<dbReference type="GO" id="GO:0005759">
    <property type="term" value="C:mitochondrial matrix"/>
    <property type="evidence" value="ECO:0007669"/>
    <property type="project" value="TreeGrafter"/>
</dbReference>
<dbReference type="SUPFAM" id="SSF82657">
    <property type="entry name" value="BolA-like"/>
    <property type="match status" value="1"/>
</dbReference>